<keyword evidence="1" id="KW-0812">Transmembrane</keyword>
<dbReference type="SUPFAM" id="SSF55073">
    <property type="entry name" value="Nucleotide cyclase"/>
    <property type="match status" value="1"/>
</dbReference>
<gene>
    <name evidence="3" type="ORF">Aiant_22490</name>
</gene>
<evidence type="ECO:0000256" key="1">
    <source>
        <dbReference type="SAM" id="Phobius"/>
    </source>
</evidence>
<dbReference type="InterPro" id="IPR000160">
    <property type="entry name" value="GGDEF_dom"/>
</dbReference>
<keyword evidence="1" id="KW-0472">Membrane</keyword>
<protein>
    <recommendedName>
        <fullName evidence="2">GGDEF domain-containing protein</fullName>
    </recommendedName>
</protein>
<name>A0ABM7LQS6_9ACTN</name>
<dbReference type="InterPro" id="IPR043128">
    <property type="entry name" value="Rev_trsase/Diguanyl_cyclase"/>
</dbReference>
<dbReference type="PANTHER" id="PTHR46663">
    <property type="entry name" value="DIGUANYLATE CYCLASE DGCT-RELATED"/>
    <property type="match status" value="1"/>
</dbReference>
<dbReference type="Gene3D" id="3.30.450.40">
    <property type="match status" value="1"/>
</dbReference>
<feature type="transmembrane region" description="Helical" evidence="1">
    <location>
        <begin position="227"/>
        <end position="247"/>
    </location>
</feature>
<dbReference type="RefSeq" id="WP_189333283.1">
    <property type="nucleotide sequence ID" value="NZ_AP023356.1"/>
</dbReference>
<proteinExistence type="predicted"/>
<feature type="transmembrane region" description="Helical" evidence="1">
    <location>
        <begin position="160"/>
        <end position="183"/>
    </location>
</feature>
<feature type="transmembrane region" description="Helical" evidence="1">
    <location>
        <begin position="195"/>
        <end position="215"/>
    </location>
</feature>
<sequence length="662" mass="69748">MPVALLGIGLSAIWFVLHLTGIGGWHLQVVGYRVFAPLLSAVPAWLAWRAARRAPGPGARRHLRVMAAAWVAMTASSVYSLGELVVHHDLRYPTPYPAVQILDLLTLVLVLAGLLLVPVRTRWAASRLRLGLDMATVLLAGAIFLWYFTVEPNLGANDTFLTVTLFVQSGGVLVVLFAIARLALAGVAEVSRVALGCYAAAGVVNVLLSVMQQAITDPARLHWPLAMWPLFTLLLTAGTLAASSPSARASRTGQKPSSMMPYAAVVATDALLVHALVSALDARAWAVLAGAITLTGLVVTRQIVGVRDNARLVVRLDASLHAQRRAMAREQLLSDLGTTLLRTTDVDRVHELAADGAATVLAECAGVRTAILTVDPEDPRSWIVAYAAGERAGDLIGGRLPDEAIPAALLGRLAAGEVISAPGIADLGLTGPESAANRPVIMLPLVNGDRFFGLLSVAADTEPPQDVVKSLLTLRTQISLALVGLALTAELTTQAMHDGLTGLGNRTMLKDRLTAAIARSQRHGRPVGVLLLDLNGFKPVNDTYGHDAGDALLKVVADRLRTCVRTEDTVARLGGDEFVIVAEDLRAVADALVIADRVVAALNETVLVGEHPLSTPASIGIALSVAGQSPDDVLRNADAAMYVAKRAGGGRYHVHSDGNVRA</sequence>
<dbReference type="CDD" id="cd01949">
    <property type="entry name" value="GGDEF"/>
    <property type="match status" value="1"/>
</dbReference>
<feature type="transmembrane region" description="Helical" evidence="1">
    <location>
        <begin position="283"/>
        <end position="304"/>
    </location>
</feature>
<dbReference type="PROSITE" id="PS50887">
    <property type="entry name" value="GGDEF"/>
    <property type="match status" value="1"/>
</dbReference>
<feature type="transmembrane region" description="Helical" evidence="1">
    <location>
        <begin position="34"/>
        <end position="51"/>
    </location>
</feature>
<feature type="domain" description="GGDEF" evidence="2">
    <location>
        <begin position="525"/>
        <end position="657"/>
    </location>
</feature>
<reference evidence="3 4" key="1">
    <citation type="submission" date="2020-08" db="EMBL/GenBank/DDBJ databases">
        <title>Whole genome shotgun sequence of Actinoplanes ianthinogenes NBRC 13996.</title>
        <authorList>
            <person name="Komaki H."/>
            <person name="Tamura T."/>
        </authorList>
    </citation>
    <scope>NUCLEOTIDE SEQUENCE [LARGE SCALE GENOMIC DNA]</scope>
    <source>
        <strain evidence="3 4">NBRC 13996</strain>
    </source>
</reference>
<dbReference type="PANTHER" id="PTHR46663:SF3">
    <property type="entry name" value="SLL0267 PROTEIN"/>
    <property type="match status" value="1"/>
</dbReference>
<accession>A0ABM7LQS6</accession>
<dbReference type="InterPro" id="IPR029787">
    <property type="entry name" value="Nucleotide_cyclase"/>
</dbReference>
<evidence type="ECO:0000259" key="2">
    <source>
        <dbReference type="PROSITE" id="PS50887"/>
    </source>
</evidence>
<dbReference type="InterPro" id="IPR052163">
    <property type="entry name" value="DGC-Regulatory_Protein"/>
</dbReference>
<evidence type="ECO:0000313" key="4">
    <source>
        <dbReference type="Proteomes" id="UP000676967"/>
    </source>
</evidence>
<organism evidence="3 4">
    <name type="scientific">Actinoplanes ianthinogenes</name>
    <dbReference type="NCBI Taxonomy" id="122358"/>
    <lineage>
        <taxon>Bacteria</taxon>
        <taxon>Bacillati</taxon>
        <taxon>Actinomycetota</taxon>
        <taxon>Actinomycetes</taxon>
        <taxon>Micromonosporales</taxon>
        <taxon>Micromonosporaceae</taxon>
        <taxon>Actinoplanes</taxon>
    </lineage>
</organism>
<feature type="transmembrane region" description="Helical" evidence="1">
    <location>
        <begin position="101"/>
        <end position="118"/>
    </location>
</feature>
<dbReference type="Gene3D" id="3.30.70.270">
    <property type="match status" value="1"/>
</dbReference>
<keyword evidence="1" id="KW-1133">Transmembrane helix</keyword>
<dbReference type="NCBIfam" id="TIGR00254">
    <property type="entry name" value="GGDEF"/>
    <property type="match status" value="1"/>
</dbReference>
<dbReference type="EMBL" id="AP023356">
    <property type="protein sequence ID" value="BCJ41592.1"/>
    <property type="molecule type" value="Genomic_DNA"/>
</dbReference>
<dbReference type="Proteomes" id="UP000676967">
    <property type="component" value="Chromosome"/>
</dbReference>
<dbReference type="Pfam" id="PF00990">
    <property type="entry name" value="GGDEF"/>
    <property type="match status" value="1"/>
</dbReference>
<dbReference type="InterPro" id="IPR029016">
    <property type="entry name" value="GAF-like_dom_sf"/>
</dbReference>
<keyword evidence="4" id="KW-1185">Reference proteome</keyword>
<evidence type="ECO:0000313" key="3">
    <source>
        <dbReference type="EMBL" id="BCJ41592.1"/>
    </source>
</evidence>
<feature type="transmembrane region" description="Helical" evidence="1">
    <location>
        <begin position="130"/>
        <end position="148"/>
    </location>
</feature>
<feature type="transmembrane region" description="Helical" evidence="1">
    <location>
        <begin position="63"/>
        <end position="81"/>
    </location>
</feature>
<dbReference type="SMART" id="SM00267">
    <property type="entry name" value="GGDEF"/>
    <property type="match status" value="1"/>
</dbReference>
<dbReference type="SUPFAM" id="SSF55781">
    <property type="entry name" value="GAF domain-like"/>
    <property type="match status" value="1"/>
</dbReference>